<reference evidence="1 2" key="1">
    <citation type="submission" date="2021-06" db="EMBL/GenBank/DDBJ databases">
        <authorList>
            <person name="Palmer J.M."/>
        </authorList>
    </citation>
    <scope>NUCLEOTIDE SEQUENCE [LARGE SCALE GENOMIC DNA]</scope>
    <source>
        <strain evidence="1 2">CL_MEX2019</strain>
        <tissue evidence="1">Muscle</tissue>
    </source>
</reference>
<sequence>MVLGLIKPPNIGAFVMQRSIYSGGGGSAGVDRLRKDSCSEMIYKSHRISLSTGRSGVGESEKMFAQSCCWFNKIPRLVHIGIYFSCQRGGVGVDVSQPTL</sequence>
<name>A0ABU7CKR1_9TELE</name>
<evidence type="ECO:0000313" key="1">
    <source>
        <dbReference type="EMBL" id="MED6263239.1"/>
    </source>
</evidence>
<dbReference type="Proteomes" id="UP001352852">
    <property type="component" value="Unassembled WGS sequence"/>
</dbReference>
<comment type="caution">
    <text evidence="1">The sequence shown here is derived from an EMBL/GenBank/DDBJ whole genome shotgun (WGS) entry which is preliminary data.</text>
</comment>
<organism evidence="1 2">
    <name type="scientific">Characodon lateralis</name>
    <dbReference type="NCBI Taxonomy" id="208331"/>
    <lineage>
        <taxon>Eukaryota</taxon>
        <taxon>Metazoa</taxon>
        <taxon>Chordata</taxon>
        <taxon>Craniata</taxon>
        <taxon>Vertebrata</taxon>
        <taxon>Euteleostomi</taxon>
        <taxon>Actinopterygii</taxon>
        <taxon>Neopterygii</taxon>
        <taxon>Teleostei</taxon>
        <taxon>Neoteleostei</taxon>
        <taxon>Acanthomorphata</taxon>
        <taxon>Ovalentaria</taxon>
        <taxon>Atherinomorphae</taxon>
        <taxon>Cyprinodontiformes</taxon>
        <taxon>Goodeidae</taxon>
        <taxon>Characodon</taxon>
    </lineage>
</organism>
<gene>
    <name evidence="1" type="ORF">CHARACLAT_002468</name>
</gene>
<evidence type="ECO:0000313" key="2">
    <source>
        <dbReference type="Proteomes" id="UP001352852"/>
    </source>
</evidence>
<dbReference type="EMBL" id="JAHUTJ010000097">
    <property type="protein sequence ID" value="MED6263239.1"/>
    <property type="molecule type" value="Genomic_DNA"/>
</dbReference>
<accession>A0ABU7CKR1</accession>
<proteinExistence type="predicted"/>
<keyword evidence="2" id="KW-1185">Reference proteome</keyword>
<protein>
    <submittedName>
        <fullName evidence="1">Uncharacterized protein</fullName>
    </submittedName>
</protein>